<dbReference type="Proteomes" id="UP000192486">
    <property type="component" value="Chromosome"/>
</dbReference>
<keyword evidence="1" id="KW-0472">Membrane</keyword>
<sequence>METMDSMLGSNPLLAIVSHIFFIGISFYALQAILPENIIRKNRVFQTQLLFILLSIAIGSTVSKFFLDISYWSGRWATWF</sequence>
<evidence type="ECO:0000256" key="1">
    <source>
        <dbReference type="SAM" id="Phobius"/>
    </source>
</evidence>
<name>A0ABM6JXA7_SPOUR</name>
<dbReference type="NCBIfam" id="TIGR02327">
    <property type="entry name" value="int_mem_ywzB"/>
    <property type="match status" value="1"/>
</dbReference>
<evidence type="ECO:0008006" key="4">
    <source>
        <dbReference type="Google" id="ProtNLM"/>
    </source>
</evidence>
<proteinExistence type="predicted"/>
<dbReference type="EMBL" id="CP015108">
    <property type="protein sequence ID" value="ARF14865.1"/>
    <property type="molecule type" value="Genomic_DNA"/>
</dbReference>
<keyword evidence="3" id="KW-1185">Reference proteome</keyword>
<gene>
    <name evidence="2" type="ORF">SporoS204_12310</name>
</gene>
<feature type="transmembrane region" description="Helical" evidence="1">
    <location>
        <begin position="50"/>
        <end position="72"/>
    </location>
</feature>
<feature type="transmembrane region" description="Helical" evidence="1">
    <location>
        <begin position="12"/>
        <end position="30"/>
    </location>
</feature>
<dbReference type="Pfam" id="PF06612">
    <property type="entry name" value="DUF1146"/>
    <property type="match status" value="1"/>
</dbReference>
<protein>
    <recommendedName>
        <fullName evidence="4">DUF1146 domain-containing protein</fullName>
    </recommendedName>
</protein>
<accession>A0ABM6JXA7</accession>
<keyword evidence="1" id="KW-0812">Transmembrane</keyword>
<organism evidence="2 3">
    <name type="scientific">Sporosarcina ureae</name>
    <dbReference type="NCBI Taxonomy" id="1571"/>
    <lineage>
        <taxon>Bacteria</taxon>
        <taxon>Bacillati</taxon>
        <taxon>Bacillota</taxon>
        <taxon>Bacilli</taxon>
        <taxon>Bacillales</taxon>
        <taxon>Caryophanaceae</taxon>
        <taxon>Sporosarcina</taxon>
    </lineage>
</organism>
<evidence type="ECO:0000313" key="3">
    <source>
        <dbReference type="Proteomes" id="UP000192486"/>
    </source>
</evidence>
<reference evidence="2 3" key="1">
    <citation type="submission" date="2016-04" db="EMBL/GenBank/DDBJ databases">
        <title>Comparative Genomics and Epigenetics of Sporosarcina ureae.</title>
        <authorList>
            <person name="Oliver A.S."/>
            <person name="Cooper K.K."/>
        </authorList>
    </citation>
    <scope>NUCLEOTIDE SEQUENCE [LARGE SCALE GENOMIC DNA]</scope>
    <source>
        <strain evidence="2 3">S204</strain>
    </source>
</reference>
<keyword evidence="1" id="KW-1133">Transmembrane helix</keyword>
<evidence type="ECO:0000313" key="2">
    <source>
        <dbReference type="EMBL" id="ARF14865.1"/>
    </source>
</evidence>
<dbReference type="InterPro" id="IPR009526">
    <property type="entry name" value="DUF1146"/>
</dbReference>